<evidence type="ECO:0000256" key="1">
    <source>
        <dbReference type="SAM" id="Coils"/>
    </source>
</evidence>
<name>A0ABR1Y8N9_9PEZI</name>
<feature type="region of interest" description="Disordered" evidence="2">
    <location>
        <begin position="1"/>
        <end position="22"/>
    </location>
</feature>
<proteinExistence type="predicted"/>
<accession>A0ABR1Y8N9</accession>
<dbReference type="EMBL" id="JBBWRZ010000015">
    <property type="protein sequence ID" value="KAK8222702.1"/>
    <property type="molecule type" value="Genomic_DNA"/>
</dbReference>
<comment type="caution">
    <text evidence="3">The sequence shown here is derived from an EMBL/GenBank/DDBJ whole genome shotgun (WGS) entry which is preliminary data.</text>
</comment>
<keyword evidence="4" id="KW-1185">Reference proteome</keyword>
<reference evidence="3 4" key="1">
    <citation type="submission" date="2024-04" db="EMBL/GenBank/DDBJ databases">
        <title>Phyllosticta paracitricarpa is synonymous to the EU quarantine fungus P. citricarpa based on phylogenomic analyses.</title>
        <authorList>
            <consortium name="Lawrence Berkeley National Laboratory"/>
            <person name="Van Ingen-Buijs V.A."/>
            <person name="Van Westerhoven A.C."/>
            <person name="Haridas S."/>
            <person name="Skiadas P."/>
            <person name="Martin F."/>
            <person name="Groenewald J.Z."/>
            <person name="Crous P.W."/>
            <person name="Seidl M.F."/>
        </authorList>
    </citation>
    <scope>NUCLEOTIDE SEQUENCE [LARGE SCALE GENOMIC DNA]</scope>
    <source>
        <strain evidence="3 4">CBS 123374</strain>
    </source>
</reference>
<dbReference type="Proteomes" id="UP001492380">
    <property type="component" value="Unassembled WGS sequence"/>
</dbReference>
<feature type="compositionally biased region" description="Basic and acidic residues" evidence="2">
    <location>
        <begin position="8"/>
        <end position="22"/>
    </location>
</feature>
<keyword evidence="1" id="KW-0175">Coiled coil</keyword>
<protein>
    <submittedName>
        <fullName evidence="3">Uncharacterized protein</fullName>
    </submittedName>
</protein>
<organism evidence="3 4">
    <name type="scientific">Phyllosticta capitalensis</name>
    <dbReference type="NCBI Taxonomy" id="121624"/>
    <lineage>
        <taxon>Eukaryota</taxon>
        <taxon>Fungi</taxon>
        <taxon>Dikarya</taxon>
        <taxon>Ascomycota</taxon>
        <taxon>Pezizomycotina</taxon>
        <taxon>Dothideomycetes</taxon>
        <taxon>Dothideomycetes incertae sedis</taxon>
        <taxon>Botryosphaeriales</taxon>
        <taxon>Phyllostictaceae</taxon>
        <taxon>Phyllosticta</taxon>
    </lineage>
</organism>
<feature type="coiled-coil region" evidence="1">
    <location>
        <begin position="78"/>
        <end position="168"/>
    </location>
</feature>
<evidence type="ECO:0000313" key="4">
    <source>
        <dbReference type="Proteomes" id="UP001492380"/>
    </source>
</evidence>
<dbReference type="Gene3D" id="1.10.287.1490">
    <property type="match status" value="1"/>
</dbReference>
<evidence type="ECO:0000313" key="3">
    <source>
        <dbReference type="EMBL" id="KAK8222702.1"/>
    </source>
</evidence>
<sequence>MPRAPLQPKDDGHDGRLRRQSDEINSKLLHELHELRKELRIAKAGKEQLAQEYTRYSKTMDEEFFRWRHVTGKVDAEKDKLRAENAVLKDKVKEQKQAIDASAAANARLNEKIKELEGKVARRDGDLARIRSERAELQDKSRDSGVKAQEFEVKWLAADREKEELKEELSYVKKTRGELLTEAQNLLRVLSGFSTMPDKVSEAAENLFHNLHWALERKIADKEKDLTCIRGERSDAQEKVREWIVKSQEFEVKWLAMDCDMEVLRCELSFVTRTREEFLTEVRKPLDVLSGFFSLPEKDADAVRRMARYKRK</sequence>
<gene>
    <name evidence="3" type="ORF">HDK90DRAFT_515760</name>
</gene>
<evidence type="ECO:0000256" key="2">
    <source>
        <dbReference type="SAM" id="MobiDB-lite"/>
    </source>
</evidence>